<feature type="transmembrane region" description="Helical" evidence="5">
    <location>
        <begin position="33"/>
        <end position="53"/>
    </location>
</feature>
<dbReference type="OrthoDB" id="1679205at2"/>
<dbReference type="EMBL" id="AFNU02000003">
    <property type="protein sequence ID" value="ERJ12675.1"/>
    <property type="molecule type" value="Genomic_DNA"/>
</dbReference>
<feature type="transmembrane region" description="Helical" evidence="5">
    <location>
        <begin position="65"/>
        <end position="83"/>
    </location>
</feature>
<feature type="transmembrane region" description="Helical" evidence="5">
    <location>
        <begin position="164"/>
        <end position="184"/>
    </location>
</feature>
<dbReference type="RefSeq" id="WP_008825915.1">
    <property type="nucleotide sequence ID" value="NZ_AFNU02000003.1"/>
</dbReference>
<keyword evidence="1" id="KW-1003">Cell membrane</keyword>
<evidence type="ECO:0000313" key="7">
    <source>
        <dbReference type="Proteomes" id="UP000005707"/>
    </source>
</evidence>
<name>F7PW01_9MOLU</name>
<keyword evidence="2 5" id="KW-0812">Transmembrane</keyword>
<gene>
    <name evidence="6" type="ORF">HLPCO_001015</name>
</gene>
<comment type="caution">
    <text evidence="6">The sequence shown here is derived from an EMBL/GenBank/DDBJ whole genome shotgun (WGS) entry which is preliminary data.</text>
</comment>
<feature type="transmembrane region" description="Helical" evidence="5">
    <location>
        <begin position="138"/>
        <end position="158"/>
    </location>
</feature>
<sequence>MGFLSMILMSVALSIDGLGVGLAYGVRGIKIKLFHIVLISCSAAFVMGISILLGQVIKTIIPDDFDRLIGGTILLLIGLWQLIEGWKRTKLKNLKESGCQSVVLVKIKIKLLGIILQVVCDPREADLDHSGDIDFKEAILLGIALNIDALGAGIGAGVAGFSMILAPISALFLFVSLLLGLYIGKNYISSSLKEKSYLFTALILILIGMKSFI</sequence>
<dbReference type="InterPro" id="IPR014205">
    <property type="entry name" value="Spore_YtaF"/>
</dbReference>
<keyword evidence="7" id="KW-1185">Reference proteome</keyword>
<proteinExistence type="predicted"/>
<dbReference type="Pfam" id="PF02659">
    <property type="entry name" value="Mntp"/>
    <property type="match status" value="2"/>
</dbReference>
<dbReference type="InParanoid" id="F7PW01"/>
<keyword evidence="4 5" id="KW-0472">Membrane</keyword>
<evidence type="ECO:0000256" key="4">
    <source>
        <dbReference type="ARBA" id="ARBA00023136"/>
    </source>
</evidence>
<dbReference type="Proteomes" id="UP000005707">
    <property type="component" value="Unassembled WGS sequence"/>
</dbReference>
<evidence type="ECO:0000256" key="5">
    <source>
        <dbReference type="SAM" id="Phobius"/>
    </source>
</evidence>
<dbReference type="PANTHER" id="PTHR35529">
    <property type="entry name" value="MANGANESE EFFLUX PUMP MNTP-RELATED"/>
    <property type="match status" value="1"/>
</dbReference>
<dbReference type="InterPro" id="IPR003810">
    <property type="entry name" value="Mntp/YtaF"/>
</dbReference>
<dbReference type="STRING" id="1033810.HLPCO_001015"/>
<evidence type="ECO:0000313" key="6">
    <source>
        <dbReference type="EMBL" id="ERJ12675.1"/>
    </source>
</evidence>
<dbReference type="FunCoup" id="F7PW01">
    <property type="interactions" value="3"/>
</dbReference>
<reference evidence="6 7" key="2">
    <citation type="journal article" date="2013" name="PLoS ONE">
        <title>INDIGO - INtegrated Data Warehouse of MIcrobial GenOmes with Examples from the Red Sea Extremophiles.</title>
        <authorList>
            <person name="Alam I."/>
            <person name="Antunes A."/>
            <person name="Kamau A.A."/>
            <person name="Ba Alawi W."/>
            <person name="Kalkatawi M."/>
            <person name="Stingl U."/>
            <person name="Bajic V.B."/>
        </authorList>
    </citation>
    <scope>NUCLEOTIDE SEQUENCE [LARGE SCALE GENOMIC DNA]</scope>
    <source>
        <strain evidence="6 7">SSD-17B</strain>
    </source>
</reference>
<reference evidence="6 7" key="1">
    <citation type="journal article" date="2011" name="J. Bacteriol.">
        <title>Genome sequence of Haloplasma contractile, an unusual contractile bacterium from a deep-sea anoxic brine lake.</title>
        <authorList>
            <person name="Antunes A."/>
            <person name="Alam I."/>
            <person name="El Dorry H."/>
            <person name="Siam R."/>
            <person name="Robertson A."/>
            <person name="Bajic V.B."/>
            <person name="Stingl U."/>
        </authorList>
    </citation>
    <scope>NUCLEOTIDE SEQUENCE [LARGE SCALE GENOMIC DNA]</scope>
    <source>
        <strain evidence="6 7">SSD-17B</strain>
    </source>
</reference>
<organism evidence="6 7">
    <name type="scientific">Haloplasma contractile SSD-17B</name>
    <dbReference type="NCBI Taxonomy" id="1033810"/>
    <lineage>
        <taxon>Bacteria</taxon>
        <taxon>Bacillati</taxon>
        <taxon>Mycoplasmatota</taxon>
        <taxon>Mollicutes</taxon>
        <taxon>Haloplasmatales</taxon>
        <taxon>Haloplasmataceae</taxon>
        <taxon>Haloplasma</taxon>
    </lineage>
</organism>
<dbReference type="AlphaFoldDB" id="F7PW01"/>
<evidence type="ECO:0000256" key="1">
    <source>
        <dbReference type="ARBA" id="ARBA00022475"/>
    </source>
</evidence>
<keyword evidence="3 5" id="KW-1133">Transmembrane helix</keyword>
<accession>F7PW01</accession>
<evidence type="ECO:0000256" key="2">
    <source>
        <dbReference type="ARBA" id="ARBA00022692"/>
    </source>
</evidence>
<dbReference type="eggNOG" id="COG1971">
    <property type="taxonomic scope" value="Bacteria"/>
</dbReference>
<dbReference type="PANTHER" id="PTHR35529:SF2">
    <property type="entry name" value="SPORULATION PROTEIN YTAF-RELATED"/>
    <property type="match status" value="1"/>
</dbReference>
<protein>
    <submittedName>
        <fullName evidence="6">Membrane protein putative</fullName>
    </submittedName>
</protein>
<feature type="transmembrane region" description="Helical" evidence="5">
    <location>
        <begin position="6"/>
        <end position="26"/>
    </location>
</feature>
<evidence type="ECO:0000256" key="3">
    <source>
        <dbReference type="ARBA" id="ARBA00022989"/>
    </source>
</evidence>
<dbReference type="NCBIfam" id="TIGR02840">
    <property type="entry name" value="spore_YtaF"/>
    <property type="match status" value="1"/>
</dbReference>